<evidence type="ECO:0000256" key="1">
    <source>
        <dbReference type="SAM" id="Phobius"/>
    </source>
</evidence>
<proteinExistence type="predicted"/>
<keyword evidence="1" id="KW-0472">Membrane</keyword>
<keyword evidence="1" id="KW-1133">Transmembrane helix</keyword>
<evidence type="ECO:0000313" key="2">
    <source>
        <dbReference type="EMBL" id="GBP35187.1"/>
    </source>
</evidence>
<comment type="caution">
    <text evidence="2">The sequence shown here is derived from an EMBL/GenBank/DDBJ whole genome shotgun (WGS) entry which is preliminary data.</text>
</comment>
<keyword evidence="3" id="KW-1185">Reference proteome</keyword>
<dbReference type="AlphaFoldDB" id="A0A4C1VA80"/>
<dbReference type="Proteomes" id="UP000299102">
    <property type="component" value="Unassembled WGS sequence"/>
</dbReference>
<evidence type="ECO:0000313" key="3">
    <source>
        <dbReference type="Proteomes" id="UP000299102"/>
    </source>
</evidence>
<feature type="transmembrane region" description="Helical" evidence="1">
    <location>
        <begin position="64"/>
        <end position="86"/>
    </location>
</feature>
<gene>
    <name evidence="2" type="ORF">EVAR_18312_1</name>
</gene>
<protein>
    <submittedName>
        <fullName evidence="2">Uncharacterized protein</fullName>
    </submittedName>
</protein>
<dbReference type="EMBL" id="BGZK01000300">
    <property type="protein sequence ID" value="GBP35187.1"/>
    <property type="molecule type" value="Genomic_DNA"/>
</dbReference>
<keyword evidence="1" id="KW-0812">Transmembrane</keyword>
<sequence length="103" mass="11660">MECVLIVSQELTVAASDLSHLPGTSRNLRSRSRVRVKFRALGRLRERLVRPILRPNRPRNLLELYTYSTFVVQVGLLVVVVTNATVTGRPAPTTRRAHRARSD</sequence>
<organism evidence="2 3">
    <name type="scientific">Eumeta variegata</name>
    <name type="common">Bagworm moth</name>
    <name type="synonym">Eumeta japonica</name>
    <dbReference type="NCBI Taxonomy" id="151549"/>
    <lineage>
        <taxon>Eukaryota</taxon>
        <taxon>Metazoa</taxon>
        <taxon>Ecdysozoa</taxon>
        <taxon>Arthropoda</taxon>
        <taxon>Hexapoda</taxon>
        <taxon>Insecta</taxon>
        <taxon>Pterygota</taxon>
        <taxon>Neoptera</taxon>
        <taxon>Endopterygota</taxon>
        <taxon>Lepidoptera</taxon>
        <taxon>Glossata</taxon>
        <taxon>Ditrysia</taxon>
        <taxon>Tineoidea</taxon>
        <taxon>Psychidae</taxon>
        <taxon>Oiketicinae</taxon>
        <taxon>Eumeta</taxon>
    </lineage>
</organism>
<accession>A0A4C1VA80</accession>
<reference evidence="2 3" key="1">
    <citation type="journal article" date="2019" name="Commun. Biol.">
        <title>The bagworm genome reveals a unique fibroin gene that provides high tensile strength.</title>
        <authorList>
            <person name="Kono N."/>
            <person name="Nakamura H."/>
            <person name="Ohtoshi R."/>
            <person name="Tomita M."/>
            <person name="Numata K."/>
            <person name="Arakawa K."/>
        </authorList>
    </citation>
    <scope>NUCLEOTIDE SEQUENCE [LARGE SCALE GENOMIC DNA]</scope>
</reference>
<name>A0A4C1VA80_EUMVA</name>